<dbReference type="PANTHER" id="PTHR46250:SF15">
    <property type="entry name" value="OS01G0523800 PROTEIN"/>
    <property type="match status" value="1"/>
</dbReference>
<reference evidence="2" key="2">
    <citation type="journal article" date="2024" name="Plant">
        <title>Genomic evolution and insights into agronomic trait innovations of Sesamum species.</title>
        <authorList>
            <person name="Miao H."/>
            <person name="Wang L."/>
            <person name="Qu L."/>
            <person name="Liu H."/>
            <person name="Sun Y."/>
            <person name="Le M."/>
            <person name="Wang Q."/>
            <person name="Wei S."/>
            <person name="Zheng Y."/>
            <person name="Lin W."/>
            <person name="Duan Y."/>
            <person name="Cao H."/>
            <person name="Xiong S."/>
            <person name="Wang X."/>
            <person name="Wei L."/>
            <person name="Li C."/>
            <person name="Ma Q."/>
            <person name="Ju M."/>
            <person name="Zhao R."/>
            <person name="Li G."/>
            <person name="Mu C."/>
            <person name="Tian Q."/>
            <person name="Mei H."/>
            <person name="Zhang T."/>
            <person name="Gao T."/>
            <person name="Zhang H."/>
        </authorList>
    </citation>
    <scope>NUCLEOTIDE SEQUENCE</scope>
    <source>
        <strain evidence="2">G02</strain>
    </source>
</reference>
<comment type="caution">
    <text evidence="2">The sequence shown here is derived from an EMBL/GenBank/DDBJ whole genome shotgun (WGS) entry which is preliminary data.</text>
</comment>
<gene>
    <name evidence="2" type="ORF">Sradi_1304000</name>
</gene>
<proteinExistence type="predicted"/>
<protein>
    <recommendedName>
        <fullName evidence="3">Myb/SANT-like domain-containing protein</fullName>
    </recommendedName>
</protein>
<evidence type="ECO:0008006" key="3">
    <source>
        <dbReference type="Google" id="ProtNLM"/>
    </source>
</evidence>
<dbReference type="EMBL" id="JACGWJ010000005">
    <property type="protein sequence ID" value="KAL0418905.1"/>
    <property type="molecule type" value="Genomic_DNA"/>
</dbReference>
<dbReference type="AlphaFoldDB" id="A0AAW2URI6"/>
<evidence type="ECO:0000313" key="2">
    <source>
        <dbReference type="EMBL" id="KAL0418905.1"/>
    </source>
</evidence>
<accession>A0AAW2URI6</accession>
<name>A0AAW2URI6_SESRA</name>
<organism evidence="2">
    <name type="scientific">Sesamum radiatum</name>
    <name type="common">Black benniseed</name>
    <dbReference type="NCBI Taxonomy" id="300843"/>
    <lineage>
        <taxon>Eukaryota</taxon>
        <taxon>Viridiplantae</taxon>
        <taxon>Streptophyta</taxon>
        <taxon>Embryophyta</taxon>
        <taxon>Tracheophyta</taxon>
        <taxon>Spermatophyta</taxon>
        <taxon>Magnoliopsida</taxon>
        <taxon>eudicotyledons</taxon>
        <taxon>Gunneridae</taxon>
        <taxon>Pentapetalae</taxon>
        <taxon>asterids</taxon>
        <taxon>lamiids</taxon>
        <taxon>Lamiales</taxon>
        <taxon>Pedaliaceae</taxon>
        <taxon>Sesamum</taxon>
    </lineage>
</organism>
<evidence type="ECO:0000256" key="1">
    <source>
        <dbReference type="SAM" id="MobiDB-lite"/>
    </source>
</evidence>
<reference evidence="2" key="1">
    <citation type="submission" date="2020-06" db="EMBL/GenBank/DDBJ databases">
        <authorList>
            <person name="Li T."/>
            <person name="Hu X."/>
            <person name="Zhang T."/>
            <person name="Song X."/>
            <person name="Zhang H."/>
            <person name="Dai N."/>
            <person name="Sheng W."/>
            <person name="Hou X."/>
            <person name="Wei L."/>
        </authorList>
    </citation>
    <scope>NUCLEOTIDE SEQUENCE</scope>
    <source>
        <strain evidence="2">G02</strain>
        <tissue evidence="2">Leaf</tissue>
    </source>
</reference>
<dbReference type="PANTHER" id="PTHR46250">
    <property type="entry name" value="MYB/SANT-LIKE DNA-BINDING DOMAIN PROTEIN-RELATED"/>
    <property type="match status" value="1"/>
</dbReference>
<feature type="region of interest" description="Disordered" evidence="1">
    <location>
        <begin position="144"/>
        <end position="166"/>
    </location>
</feature>
<feature type="compositionally biased region" description="Low complexity" evidence="1">
    <location>
        <begin position="144"/>
        <end position="156"/>
    </location>
</feature>
<sequence length="257" mass="29404">MCKQFPNTDIRSESHIKSKIHVWKKYYGTLLGMIGKSGLGWDDTRCMVIVKSQDVWMNIASARSMRYKSWSYFPTWREIFGKDQENGEVTHDVNETENLSDNVTEIELVDCYVPTAEWCPDLGYVGNDNAFVGDNQANVEANVNSTTSNKKCTSSNKNRKPHQDAQDDGLATTVFTFCETTNKRLGEWSKKHFVDYDEVSIRSTIFKAIGRVPEIDMNDQILISDRLVYNPKKMDLFFSLPEEARACMVGLMLNGKY</sequence>